<reference evidence="2" key="1">
    <citation type="submission" date="2021-06" db="EMBL/GenBank/DDBJ databases">
        <authorList>
            <person name="Hodson N. C."/>
            <person name="Mongue J. A."/>
            <person name="Jaron S. K."/>
        </authorList>
    </citation>
    <scope>NUCLEOTIDE SEQUENCE</scope>
</reference>
<gene>
    <name evidence="2" type="ORF">AFUS01_LOCUS34001</name>
</gene>
<accession>A0A8J2KUT7</accession>
<feature type="compositionally biased region" description="Polar residues" evidence="1">
    <location>
        <begin position="43"/>
        <end position="66"/>
    </location>
</feature>
<organism evidence="2 3">
    <name type="scientific">Allacma fusca</name>
    <dbReference type="NCBI Taxonomy" id="39272"/>
    <lineage>
        <taxon>Eukaryota</taxon>
        <taxon>Metazoa</taxon>
        <taxon>Ecdysozoa</taxon>
        <taxon>Arthropoda</taxon>
        <taxon>Hexapoda</taxon>
        <taxon>Collembola</taxon>
        <taxon>Symphypleona</taxon>
        <taxon>Sminthuridae</taxon>
        <taxon>Allacma</taxon>
    </lineage>
</organism>
<sequence length="150" mass="16985">MGQKVVGPRQFRRIVNNAVEAEMFQIQQELLQEESVTKAHSVDSVTTEDSRNFSSHQIYSSSTSDISENEVDGTSDNMSDSEINFDSSISSSEDNFDRRVDNSPESFESQLKNWAVKESIKHQSLTQLLKILRPFHQDLPKCSKTLLSTP</sequence>
<dbReference type="EMBL" id="CAJVCH010530646">
    <property type="protein sequence ID" value="CAG7823809.1"/>
    <property type="molecule type" value="Genomic_DNA"/>
</dbReference>
<dbReference type="AlphaFoldDB" id="A0A8J2KUT7"/>
<name>A0A8J2KUT7_9HEXA</name>
<evidence type="ECO:0000313" key="3">
    <source>
        <dbReference type="Proteomes" id="UP000708208"/>
    </source>
</evidence>
<protein>
    <submittedName>
        <fullName evidence="2">Uncharacterized protein</fullName>
    </submittedName>
</protein>
<dbReference type="Proteomes" id="UP000708208">
    <property type="component" value="Unassembled WGS sequence"/>
</dbReference>
<evidence type="ECO:0000256" key="1">
    <source>
        <dbReference type="SAM" id="MobiDB-lite"/>
    </source>
</evidence>
<proteinExistence type="predicted"/>
<feature type="non-terminal residue" evidence="2">
    <location>
        <position position="150"/>
    </location>
</feature>
<feature type="compositionally biased region" description="Low complexity" evidence="1">
    <location>
        <begin position="80"/>
        <end position="93"/>
    </location>
</feature>
<comment type="caution">
    <text evidence="2">The sequence shown here is derived from an EMBL/GenBank/DDBJ whole genome shotgun (WGS) entry which is preliminary data.</text>
</comment>
<keyword evidence="3" id="KW-1185">Reference proteome</keyword>
<feature type="region of interest" description="Disordered" evidence="1">
    <location>
        <begin position="35"/>
        <end position="104"/>
    </location>
</feature>
<evidence type="ECO:0000313" key="2">
    <source>
        <dbReference type="EMBL" id="CAG7823809.1"/>
    </source>
</evidence>